<dbReference type="PROSITE" id="PS50994">
    <property type="entry name" value="INTEGRASE"/>
    <property type="match status" value="1"/>
</dbReference>
<evidence type="ECO:0000259" key="1">
    <source>
        <dbReference type="PROSITE" id="PS50994"/>
    </source>
</evidence>
<proteinExistence type="predicted"/>
<dbReference type="Proteomes" id="UP000325440">
    <property type="component" value="Unassembled WGS sequence"/>
</dbReference>
<keyword evidence="3" id="KW-1185">Reference proteome</keyword>
<accession>A0A5E4MI46</accession>
<dbReference type="InterPro" id="IPR050951">
    <property type="entry name" value="Retrovirus_Pol_polyprotein"/>
</dbReference>
<feature type="domain" description="Integrase catalytic" evidence="1">
    <location>
        <begin position="16"/>
        <end position="125"/>
    </location>
</feature>
<dbReference type="PANTHER" id="PTHR37984:SF15">
    <property type="entry name" value="INTEGRASE CATALYTIC DOMAIN-CONTAINING PROTEIN"/>
    <property type="match status" value="1"/>
</dbReference>
<protein>
    <submittedName>
        <fullName evidence="2">Ribonuclease H-like domain,Integrase, catalytic core</fullName>
    </submittedName>
</protein>
<dbReference type="PANTHER" id="PTHR37984">
    <property type="entry name" value="PROTEIN CBG26694"/>
    <property type="match status" value="1"/>
</dbReference>
<dbReference type="InterPro" id="IPR036397">
    <property type="entry name" value="RNaseH_sf"/>
</dbReference>
<sequence length="125" mass="14305">MKFLTIRVEGAMQNILSTEPLQKLCVELFGPLPTAWDVNKYIFVVLDNFTRFVCLYPMKKATALIVTNRMMDQFVKVHGKPTTIVSDHGVQFISRVWQSRLTELGIQVSTTSVYHPQSNPSERVM</sequence>
<dbReference type="SUPFAM" id="SSF53098">
    <property type="entry name" value="Ribonuclease H-like"/>
    <property type="match status" value="1"/>
</dbReference>
<dbReference type="InterPro" id="IPR001584">
    <property type="entry name" value="Integrase_cat-core"/>
</dbReference>
<dbReference type="GO" id="GO:0015074">
    <property type="term" value="P:DNA integration"/>
    <property type="evidence" value="ECO:0007669"/>
    <property type="project" value="InterPro"/>
</dbReference>
<reference evidence="2 3" key="1">
    <citation type="submission" date="2019-08" db="EMBL/GenBank/DDBJ databases">
        <authorList>
            <person name="Alioto T."/>
            <person name="Alioto T."/>
            <person name="Gomez Garrido J."/>
        </authorList>
    </citation>
    <scope>NUCLEOTIDE SEQUENCE [LARGE SCALE GENOMIC DNA]</scope>
</reference>
<evidence type="ECO:0000313" key="2">
    <source>
        <dbReference type="EMBL" id="VVC31048.1"/>
    </source>
</evidence>
<dbReference type="EMBL" id="CABPRJ010000566">
    <property type="protein sequence ID" value="VVC31048.1"/>
    <property type="molecule type" value="Genomic_DNA"/>
</dbReference>
<evidence type="ECO:0000313" key="3">
    <source>
        <dbReference type="Proteomes" id="UP000325440"/>
    </source>
</evidence>
<gene>
    <name evidence="2" type="ORF">CINCED_3A021515</name>
</gene>
<dbReference type="InterPro" id="IPR012337">
    <property type="entry name" value="RNaseH-like_sf"/>
</dbReference>
<dbReference type="AlphaFoldDB" id="A0A5E4MI46"/>
<dbReference type="Gene3D" id="3.30.420.10">
    <property type="entry name" value="Ribonuclease H-like superfamily/Ribonuclease H"/>
    <property type="match status" value="1"/>
</dbReference>
<organism evidence="2 3">
    <name type="scientific">Cinara cedri</name>
    <dbReference type="NCBI Taxonomy" id="506608"/>
    <lineage>
        <taxon>Eukaryota</taxon>
        <taxon>Metazoa</taxon>
        <taxon>Ecdysozoa</taxon>
        <taxon>Arthropoda</taxon>
        <taxon>Hexapoda</taxon>
        <taxon>Insecta</taxon>
        <taxon>Pterygota</taxon>
        <taxon>Neoptera</taxon>
        <taxon>Paraneoptera</taxon>
        <taxon>Hemiptera</taxon>
        <taxon>Sternorrhyncha</taxon>
        <taxon>Aphidomorpha</taxon>
        <taxon>Aphidoidea</taxon>
        <taxon>Aphididae</taxon>
        <taxon>Lachninae</taxon>
        <taxon>Cinara</taxon>
    </lineage>
</organism>
<dbReference type="GO" id="GO:0003676">
    <property type="term" value="F:nucleic acid binding"/>
    <property type="evidence" value="ECO:0007669"/>
    <property type="project" value="InterPro"/>
</dbReference>
<dbReference type="Pfam" id="PF00665">
    <property type="entry name" value="rve"/>
    <property type="match status" value="1"/>
</dbReference>
<dbReference type="OrthoDB" id="6612506at2759"/>
<name>A0A5E4MI46_9HEMI</name>